<keyword evidence="1" id="KW-0472">Membrane</keyword>
<evidence type="ECO:0000313" key="2">
    <source>
        <dbReference type="EMBL" id="CAA9306829.1"/>
    </source>
</evidence>
<name>A0A6J4KKC8_9HYPH</name>
<evidence type="ECO:0000256" key="1">
    <source>
        <dbReference type="SAM" id="Phobius"/>
    </source>
</evidence>
<proteinExistence type="predicted"/>
<protein>
    <recommendedName>
        <fullName evidence="3">Glycosyltransferase RgtA/B/C/D-like domain-containing protein</fullName>
    </recommendedName>
</protein>
<feature type="transmembrane region" description="Helical" evidence="1">
    <location>
        <begin position="76"/>
        <end position="97"/>
    </location>
</feature>
<keyword evidence="1" id="KW-0812">Transmembrane</keyword>
<dbReference type="EMBL" id="CADCUC010000032">
    <property type="protein sequence ID" value="CAA9306829.1"/>
    <property type="molecule type" value="Genomic_DNA"/>
</dbReference>
<feature type="non-terminal residue" evidence="2">
    <location>
        <position position="105"/>
    </location>
</feature>
<keyword evidence="1" id="KW-1133">Transmembrane helix</keyword>
<organism evidence="2">
    <name type="scientific">uncultured Microvirga sp</name>
    <dbReference type="NCBI Taxonomy" id="412392"/>
    <lineage>
        <taxon>Bacteria</taxon>
        <taxon>Pseudomonadati</taxon>
        <taxon>Pseudomonadota</taxon>
        <taxon>Alphaproteobacteria</taxon>
        <taxon>Hyphomicrobiales</taxon>
        <taxon>Methylobacteriaceae</taxon>
        <taxon>Microvirga</taxon>
        <taxon>environmental samples</taxon>
    </lineage>
</organism>
<dbReference type="AlphaFoldDB" id="A0A6J4KKC8"/>
<gene>
    <name evidence="2" type="ORF">AVDCRST_MAG90-162</name>
</gene>
<sequence>MAGPVLGMAVAGALLLALPGETVTTAYLNDLFIFLDGAHRIMAGQVPNRDFHTPLGPLAFYIPAAGYWLSGTLGGAMPTGMALSMIALAPAIAHVLASRLQPVIA</sequence>
<accession>A0A6J4KKC8</accession>
<evidence type="ECO:0008006" key="3">
    <source>
        <dbReference type="Google" id="ProtNLM"/>
    </source>
</evidence>
<reference evidence="2" key="1">
    <citation type="submission" date="2020-02" db="EMBL/GenBank/DDBJ databases">
        <authorList>
            <person name="Meier V. D."/>
        </authorList>
    </citation>
    <scope>NUCLEOTIDE SEQUENCE</scope>
    <source>
        <strain evidence="2">AVDCRST_MAG90</strain>
    </source>
</reference>